<keyword evidence="8" id="KW-1133">Transmembrane helix</keyword>
<evidence type="ECO:0000259" key="9">
    <source>
        <dbReference type="Pfam" id="PF00155"/>
    </source>
</evidence>
<comment type="similarity">
    <text evidence="2">Belongs to the class-I pyridoxal-phosphate-dependent aminotransferase family.</text>
</comment>
<dbReference type="AlphaFoldDB" id="A0A250VA98"/>
<feature type="compositionally biased region" description="Polar residues" evidence="7">
    <location>
        <begin position="282"/>
        <end position="291"/>
    </location>
</feature>
<keyword evidence="11" id="KW-1185">Reference proteome</keyword>
<gene>
    <name evidence="10" type="ORF">SO3561_02523</name>
</gene>
<evidence type="ECO:0000256" key="1">
    <source>
        <dbReference type="ARBA" id="ARBA00001933"/>
    </source>
</evidence>
<feature type="compositionally biased region" description="Pro residues" evidence="7">
    <location>
        <begin position="208"/>
        <end position="219"/>
    </location>
</feature>
<feature type="region of interest" description="Disordered" evidence="7">
    <location>
        <begin position="263"/>
        <end position="291"/>
    </location>
</feature>
<evidence type="ECO:0000256" key="2">
    <source>
        <dbReference type="ARBA" id="ARBA00007441"/>
    </source>
</evidence>
<feature type="compositionally biased region" description="Basic residues" evidence="7">
    <location>
        <begin position="165"/>
        <end position="179"/>
    </location>
</feature>
<dbReference type="EC" id="2.6.1.2" evidence="6"/>
<dbReference type="GO" id="GO:0004021">
    <property type="term" value="F:L-alanine:2-oxoglutarate aminotransferase activity"/>
    <property type="evidence" value="ECO:0007669"/>
    <property type="project" value="UniProtKB-EC"/>
</dbReference>
<dbReference type="PANTHER" id="PTHR43488">
    <property type="entry name" value="GLUTAMATE-PYRUVATE AMINOTRANSFERASE ALAA"/>
    <property type="match status" value="1"/>
</dbReference>
<dbReference type="EMBL" id="BDQI01000004">
    <property type="protein sequence ID" value="GAX51024.1"/>
    <property type="molecule type" value="Genomic_DNA"/>
</dbReference>
<keyword evidence="5" id="KW-0663">Pyridoxal phosphate</keyword>
<dbReference type="Pfam" id="PF00155">
    <property type="entry name" value="Aminotran_1_2"/>
    <property type="match status" value="1"/>
</dbReference>
<feature type="domain" description="Aminotransferase class I/classII large" evidence="9">
    <location>
        <begin position="340"/>
        <end position="698"/>
    </location>
</feature>
<dbReference type="SUPFAM" id="SSF53383">
    <property type="entry name" value="PLP-dependent transferases"/>
    <property type="match status" value="1"/>
</dbReference>
<sequence length="709" mass="75147">MEPTAGSAVARTEPVGTGGYFGRLVAPWPWPGLPLPAPRPVVAVAVAVAVVVVAVGLMAGVVEVPADGDRDAVVDGVAEVDADAPGEVRSALAPEAAGESPGVVSASPAVEPPAEAVGSGDVDAPRPPPSLRPEGAEPPDDPESNSPTTTAPRTTAHIAPPATATRRRGSRSRRRRREPSRRPAPARATTPSPPVPAPCPPSSTVRAPGPPSSAVPAPGPSYASCQPCAAAGSAYASYATGASPSPLGRYTLGSASVSPFCQDMGADSKDRKGLRHNRGKKATQNATSHVVENTPRRALRGRKLTVMQVIQSTKLANVCYEIRGPVLEEAMRLEAAGHRILKLNTGNPAAFGFECPPEILEDILRNVSTAHGYGDAKGLLAARRAVVMHNQTLGIETDVEHVFIGNGVSELIVMAMQGLLDDGDEVLVPAPDYPLWTAAVSLSGGTAVHYHCDEQSDWMPDLADVERKVTDRTKAIVIINPNNPTGAVYDEAMLRGLTDIARRHNLLVCSDEIYDKILYDDATHTPTASVAPDLLTLTFNGMSKAYRVAGYRVGWMSISGPRAHADSYIEGLTILANMRLCANMPGQHGVVAALSGRQTINDLVLPGGRLKEQRDVAYELLTQIPGVSCVKPKGALYLFPRLDPKVFKIKDDRRMVLDLLRQEKIMVVQGTGFNWPESDHFRVVTLPSVGDLTDAVTRIGNFLDGYSQP</sequence>
<dbReference type="CDD" id="cd00609">
    <property type="entry name" value="AAT_like"/>
    <property type="match status" value="1"/>
</dbReference>
<dbReference type="STRING" id="1963.AQJ27_15600"/>
<name>A0A250VA98_STROL</name>
<dbReference type="Gene3D" id="3.90.1150.10">
    <property type="entry name" value="Aspartate Aminotransferase, domain 1"/>
    <property type="match status" value="1"/>
</dbReference>
<protein>
    <recommendedName>
        <fullName evidence="6">alanine transaminase</fullName>
        <ecNumber evidence="6">2.6.1.2</ecNumber>
    </recommendedName>
</protein>
<keyword evidence="8" id="KW-0472">Membrane</keyword>
<dbReference type="InterPro" id="IPR015424">
    <property type="entry name" value="PyrdxlP-dep_Trfase"/>
</dbReference>
<organism evidence="10 11">
    <name type="scientific">Streptomyces olivochromogenes</name>
    <dbReference type="NCBI Taxonomy" id="1963"/>
    <lineage>
        <taxon>Bacteria</taxon>
        <taxon>Bacillati</taxon>
        <taxon>Actinomycetota</taxon>
        <taxon>Actinomycetes</taxon>
        <taxon>Kitasatosporales</taxon>
        <taxon>Streptomycetaceae</taxon>
        <taxon>Streptomyces</taxon>
    </lineage>
</organism>
<comment type="caution">
    <text evidence="10">The sequence shown here is derived from an EMBL/GenBank/DDBJ whole genome shotgun (WGS) entry which is preliminary data.</text>
</comment>
<feature type="transmembrane region" description="Helical" evidence="8">
    <location>
        <begin position="41"/>
        <end position="62"/>
    </location>
</feature>
<dbReference type="InterPro" id="IPR015421">
    <property type="entry name" value="PyrdxlP-dep_Trfase_major"/>
</dbReference>
<evidence type="ECO:0000256" key="7">
    <source>
        <dbReference type="SAM" id="MobiDB-lite"/>
    </source>
</evidence>
<evidence type="ECO:0000313" key="11">
    <source>
        <dbReference type="Proteomes" id="UP000217446"/>
    </source>
</evidence>
<accession>A0A250VA98</accession>
<keyword evidence="4 10" id="KW-0808">Transferase</keyword>
<feature type="compositionally biased region" description="Low complexity" evidence="7">
    <location>
        <begin position="146"/>
        <end position="164"/>
    </location>
</feature>
<dbReference type="PANTHER" id="PTHR43488:SF2">
    <property type="entry name" value="GLUTAMATE-PYRUVATE AMINOTRANSFERASE ALAA"/>
    <property type="match status" value="1"/>
</dbReference>
<evidence type="ECO:0000256" key="8">
    <source>
        <dbReference type="SAM" id="Phobius"/>
    </source>
</evidence>
<keyword evidence="3 10" id="KW-0032">Aminotransferase</keyword>
<evidence type="ECO:0000256" key="4">
    <source>
        <dbReference type="ARBA" id="ARBA00022679"/>
    </source>
</evidence>
<evidence type="ECO:0000256" key="5">
    <source>
        <dbReference type="ARBA" id="ARBA00022898"/>
    </source>
</evidence>
<feature type="compositionally biased region" description="Basic residues" evidence="7">
    <location>
        <begin position="272"/>
        <end position="281"/>
    </location>
</feature>
<evidence type="ECO:0000313" key="10">
    <source>
        <dbReference type="EMBL" id="GAX51024.1"/>
    </source>
</evidence>
<dbReference type="GO" id="GO:0030170">
    <property type="term" value="F:pyridoxal phosphate binding"/>
    <property type="evidence" value="ECO:0007669"/>
    <property type="project" value="InterPro"/>
</dbReference>
<proteinExistence type="inferred from homology"/>
<feature type="compositionally biased region" description="Pro residues" evidence="7">
    <location>
        <begin position="191"/>
        <end position="201"/>
    </location>
</feature>
<feature type="region of interest" description="Disordered" evidence="7">
    <location>
        <begin position="93"/>
        <end position="220"/>
    </location>
</feature>
<reference evidence="11" key="1">
    <citation type="submission" date="2017-05" db="EMBL/GenBank/DDBJ databases">
        <title>Streptomyces olivochromogenes NBRC 3561 whole genome shotgun sequence.</title>
        <authorList>
            <person name="Dohra H."/>
            <person name="Kodani S."/>
        </authorList>
    </citation>
    <scope>NUCLEOTIDE SEQUENCE [LARGE SCALE GENOMIC DNA]</scope>
    <source>
        <strain evidence="11">NBRC 3561</strain>
    </source>
</reference>
<evidence type="ECO:0000256" key="3">
    <source>
        <dbReference type="ARBA" id="ARBA00022576"/>
    </source>
</evidence>
<dbReference type="Proteomes" id="UP000217446">
    <property type="component" value="Unassembled WGS sequence"/>
</dbReference>
<evidence type="ECO:0000256" key="6">
    <source>
        <dbReference type="ARBA" id="ARBA00026106"/>
    </source>
</evidence>
<dbReference type="InterPro" id="IPR051926">
    <property type="entry name" value="Ala_Aminotransferase"/>
</dbReference>
<comment type="cofactor">
    <cofactor evidence="1">
        <name>pyridoxal 5'-phosphate</name>
        <dbReference type="ChEBI" id="CHEBI:597326"/>
    </cofactor>
</comment>
<dbReference type="InterPro" id="IPR004839">
    <property type="entry name" value="Aminotransferase_I/II_large"/>
</dbReference>
<dbReference type="InterPro" id="IPR015422">
    <property type="entry name" value="PyrdxlP-dep_Trfase_small"/>
</dbReference>
<feature type="compositionally biased region" description="Low complexity" evidence="7">
    <location>
        <begin position="99"/>
        <end position="119"/>
    </location>
</feature>
<dbReference type="Gene3D" id="3.40.640.10">
    <property type="entry name" value="Type I PLP-dependent aspartate aminotransferase-like (Major domain)"/>
    <property type="match status" value="1"/>
</dbReference>
<keyword evidence="8" id="KW-0812">Transmembrane</keyword>